<evidence type="ECO:0000259" key="5">
    <source>
        <dbReference type="PROSITE" id="PS50931"/>
    </source>
</evidence>
<dbReference type="InterPro" id="IPR036390">
    <property type="entry name" value="WH_DNA-bd_sf"/>
</dbReference>
<keyword evidence="3 6" id="KW-0238">DNA-binding</keyword>
<evidence type="ECO:0000313" key="6">
    <source>
        <dbReference type="EMBL" id="RZS53120.1"/>
    </source>
</evidence>
<dbReference type="InterPro" id="IPR005119">
    <property type="entry name" value="LysR_subst-bd"/>
</dbReference>
<dbReference type="PANTHER" id="PTHR30118">
    <property type="entry name" value="HTH-TYPE TRANSCRIPTIONAL REGULATOR LEUO-RELATED"/>
    <property type="match status" value="1"/>
</dbReference>
<sequence>MSSRVDFDKIELHLVRVLHTVITERSVSRAAMRLASTQPAVSAQLKRLRTLTGDALLVRAGTGMVPTEVALQLMAPAEALLRSAEQLFGGKFGDRAFRAFTPQAQAVEFRIAASDYLDPSFLPALVARIKQQAPLANVTIHPLSADYDYRARLARGEVDLVIGNWLEPPGELHLGRLFADEVVCLVAQDHPAVRNPRSWTLERYLDAEHIAPTALHAGAVGVIDEHLQRLGKRRRIVVRSAHFALMPLMLAQTQLVLTTGRLFCQRYLDSLPLRIVRCPVNFPSMTYYQLWHDVSHNAASLRWLRETVRDVARTLSSARTTTPPNGRAT</sequence>
<keyword evidence="4" id="KW-0804">Transcription</keyword>
<comment type="similarity">
    <text evidence="1">Belongs to the LysR transcriptional regulatory family.</text>
</comment>
<dbReference type="GO" id="GO:0003677">
    <property type="term" value="F:DNA binding"/>
    <property type="evidence" value="ECO:0007669"/>
    <property type="project" value="UniProtKB-KW"/>
</dbReference>
<proteinExistence type="inferred from homology"/>
<evidence type="ECO:0000256" key="2">
    <source>
        <dbReference type="ARBA" id="ARBA00023015"/>
    </source>
</evidence>
<dbReference type="OrthoDB" id="8924032at2"/>
<protein>
    <submittedName>
        <fullName evidence="6">DNA-binding transcriptional LysR family regulator</fullName>
    </submittedName>
</protein>
<keyword evidence="2" id="KW-0805">Transcription regulation</keyword>
<accession>A0A4V2EVN6</accession>
<dbReference type="SUPFAM" id="SSF46785">
    <property type="entry name" value="Winged helix' DNA-binding domain"/>
    <property type="match status" value="1"/>
</dbReference>
<dbReference type="InterPro" id="IPR000847">
    <property type="entry name" value="LysR_HTH_N"/>
</dbReference>
<dbReference type="GO" id="GO:0003700">
    <property type="term" value="F:DNA-binding transcription factor activity"/>
    <property type="evidence" value="ECO:0007669"/>
    <property type="project" value="InterPro"/>
</dbReference>
<dbReference type="Pfam" id="PF00126">
    <property type="entry name" value="HTH_1"/>
    <property type="match status" value="1"/>
</dbReference>
<evidence type="ECO:0000313" key="7">
    <source>
        <dbReference type="Proteomes" id="UP000293433"/>
    </source>
</evidence>
<dbReference type="InterPro" id="IPR036388">
    <property type="entry name" value="WH-like_DNA-bd_sf"/>
</dbReference>
<dbReference type="EMBL" id="SGWV01000010">
    <property type="protein sequence ID" value="RZS53120.1"/>
    <property type="molecule type" value="Genomic_DNA"/>
</dbReference>
<dbReference type="Proteomes" id="UP000293433">
    <property type="component" value="Unassembled WGS sequence"/>
</dbReference>
<dbReference type="SUPFAM" id="SSF53850">
    <property type="entry name" value="Periplasmic binding protein-like II"/>
    <property type="match status" value="1"/>
</dbReference>
<dbReference type="PANTHER" id="PTHR30118:SF15">
    <property type="entry name" value="TRANSCRIPTIONAL REGULATORY PROTEIN"/>
    <property type="match status" value="1"/>
</dbReference>
<comment type="caution">
    <text evidence="6">The sequence shown here is derived from an EMBL/GenBank/DDBJ whole genome shotgun (WGS) entry which is preliminary data.</text>
</comment>
<dbReference type="Gene3D" id="1.10.10.10">
    <property type="entry name" value="Winged helix-like DNA-binding domain superfamily/Winged helix DNA-binding domain"/>
    <property type="match status" value="1"/>
</dbReference>
<gene>
    <name evidence="6" type="ORF">EV685_2743</name>
</gene>
<feature type="domain" description="HTH lysR-type" evidence="5">
    <location>
        <begin position="10"/>
        <end position="67"/>
    </location>
</feature>
<dbReference type="PRINTS" id="PR00039">
    <property type="entry name" value="HTHLYSR"/>
</dbReference>
<dbReference type="AlphaFoldDB" id="A0A4V2EVN6"/>
<dbReference type="Pfam" id="PF03466">
    <property type="entry name" value="LysR_substrate"/>
    <property type="match status" value="1"/>
</dbReference>
<evidence type="ECO:0000256" key="1">
    <source>
        <dbReference type="ARBA" id="ARBA00009437"/>
    </source>
</evidence>
<dbReference type="PROSITE" id="PS50931">
    <property type="entry name" value="HTH_LYSR"/>
    <property type="match status" value="1"/>
</dbReference>
<name>A0A4V2EVN6_9BURK</name>
<dbReference type="RefSeq" id="WP_130482587.1">
    <property type="nucleotide sequence ID" value="NZ_SGWV01000010.1"/>
</dbReference>
<evidence type="ECO:0000256" key="4">
    <source>
        <dbReference type="ARBA" id="ARBA00023163"/>
    </source>
</evidence>
<dbReference type="Gene3D" id="3.40.190.10">
    <property type="entry name" value="Periplasmic binding protein-like II"/>
    <property type="match status" value="2"/>
</dbReference>
<keyword evidence="7" id="KW-1185">Reference proteome</keyword>
<reference evidence="6 7" key="1">
    <citation type="submission" date="2019-02" db="EMBL/GenBank/DDBJ databases">
        <title>Genomic Encyclopedia of Type Strains, Phase IV (KMG-IV): sequencing the most valuable type-strain genomes for metagenomic binning, comparative biology and taxonomic classification.</title>
        <authorList>
            <person name="Goeker M."/>
        </authorList>
    </citation>
    <scope>NUCLEOTIDE SEQUENCE [LARGE SCALE GENOMIC DNA]</scope>
    <source>
        <strain evidence="6 7">DSM 10617</strain>
    </source>
</reference>
<evidence type="ECO:0000256" key="3">
    <source>
        <dbReference type="ARBA" id="ARBA00023125"/>
    </source>
</evidence>
<dbReference type="InterPro" id="IPR050389">
    <property type="entry name" value="LysR-type_TF"/>
</dbReference>
<organism evidence="6 7">
    <name type="scientific">Sphaerotilus mobilis</name>
    <dbReference type="NCBI Taxonomy" id="47994"/>
    <lineage>
        <taxon>Bacteria</taxon>
        <taxon>Pseudomonadati</taxon>
        <taxon>Pseudomonadota</taxon>
        <taxon>Betaproteobacteria</taxon>
        <taxon>Burkholderiales</taxon>
        <taxon>Sphaerotilaceae</taxon>
        <taxon>Sphaerotilus</taxon>
    </lineage>
</organism>